<proteinExistence type="predicted"/>
<dbReference type="Gene3D" id="3.30.200.20">
    <property type="entry name" value="Phosphorylase Kinase, domain 1"/>
    <property type="match status" value="1"/>
</dbReference>
<dbReference type="SUPFAM" id="SSF56112">
    <property type="entry name" value="Protein kinase-like (PK-like)"/>
    <property type="match status" value="1"/>
</dbReference>
<evidence type="ECO:0000259" key="8">
    <source>
        <dbReference type="PROSITE" id="PS50011"/>
    </source>
</evidence>
<dbReference type="InterPro" id="IPR027084">
    <property type="entry name" value="Mps1_cat"/>
</dbReference>
<reference evidence="9" key="1">
    <citation type="submission" date="2023-02" db="EMBL/GenBank/DDBJ databases">
        <title>Identification and recombinant expression of a fungal hydrolase from Papiliotrema laurentii that hydrolyzes apple cutin and clears colloidal polyester polyurethane.</title>
        <authorList>
            <consortium name="DOE Joint Genome Institute"/>
            <person name="Roman V.A."/>
            <person name="Bojanowski C."/>
            <person name="Crable B.R."/>
            <person name="Wagner D.N."/>
            <person name="Hung C.S."/>
            <person name="Nadeau L.J."/>
            <person name="Schratz L."/>
            <person name="Haridas S."/>
            <person name="Pangilinan J."/>
            <person name="Lipzen A."/>
            <person name="Na H."/>
            <person name="Yan M."/>
            <person name="Ng V."/>
            <person name="Grigoriev I.V."/>
            <person name="Spatafora J.W."/>
            <person name="Barlow D."/>
            <person name="Biffinger J."/>
            <person name="Kelley-Loughnane N."/>
            <person name="Varaljay V.A."/>
            <person name="Crookes-Goodson W.J."/>
        </authorList>
    </citation>
    <scope>NUCLEOTIDE SEQUENCE</scope>
    <source>
        <strain evidence="9">5307AH</strain>
    </source>
</reference>
<dbReference type="GO" id="GO:0034501">
    <property type="term" value="P:protein localization to kinetochore"/>
    <property type="evidence" value="ECO:0007669"/>
    <property type="project" value="TreeGrafter"/>
</dbReference>
<evidence type="ECO:0000313" key="9">
    <source>
        <dbReference type="EMBL" id="KAK1922453.1"/>
    </source>
</evidence>
<keyword evidence="3 6" id="KW-0547">Nucleotide-binding</keyword>
<evidence type="ECO:0000256" key="7">
    <source>
        <dbReference type="SAM" id="MobiDB-lite"/>
    </source>
</evidence>
<dbReference type="GO" id="GO:0000776">
    <property type="term" value="C:kinetochore"/>
    <property type="evidence" value="ECO:0007669"/>
    <property type="project" value="TreeGrafter"/>
</dbReference>
<keyword evidence="4 9" id="KW-0418">Kinase</keyword>
<dbReference type="EMBL" id="JAODAN010000008">
    <property type="protein sequence ID" value="KAK1922453.1"/>
    <property type="molecule type" value="Genomic_DNA"/>
</dbReference>
<evidence type="ECO:0000256" key="4">
    <source>
        <dbReference type="ARBA" id="ARBA00022777"/>
    </source>
</evidence>
<feature type="compositionally biased region" description="Polar residues" evidence="7">
    <location>
        <begin position="345"/>
        <end position="355"/>
    </location>
</feature>
<dbReference type="InterPro" id="IPR017441">
    <property type="entry name" value="Protein_kinase_ATP_BS"/>
</dbReference>
<dbReference type="GO" id="GO:0005524">
    <property type="term" value="F:ATP binding"/>
    <property type="evidence" value="ECO:0007669"/>
    <property type="project" value="UniProtKB-UniRule"/>
</dbReference>
<dbReference type="Pfam" id="PF00069">
    <property type="entry name" value="Pkinase"/>
    <property type="match status" value="1"/>
</dbReference>
<keyword evidence="1" id="KW-0723">Serine/threonine-protein kinase</keyword>
<evidence type="ECO:0000256" key="2">
    <source>
        <dbReference type="ARBA" id="ARBA00022679"/>
    </source>
</evidence>
<evidence type="ECO:0000256" key="6">
    <source>
        <dbReference type="PROSITE-ProRule" id="PRU10141"/>
    </source>
</evidence>
<feature type="compositionally biased region" description="Polar residues" evidence="7">
    <location>
        <begin position="422"/>
        <end position="434"/>
    </location>
</feature>
<dbReference type="Proteomes" id="UP001182556">
    <property type="component" value="Unassembled WGS sequence"/>
</dbReference>
<dbReference type="InterPro" id="IPR011009">
    <property type="entry name" value="Kinase-like_dom_sf"/>
</dbReference>
<dbReference type="FunFam" id="3.30.200.20:FF:000131">
    <property type="entry name" value="Dual specificity protein kinase TTK"/>
    <property type="match status" value="1"/>
</dbReference>
<dbReference type="SMART" id="SM00220">
    <property type="entry name" value="S_TKc"/>
    <property type="match status" value="1"/>
</dbReference>
<feature type="domain" description="Protein kinase" evidence="8">
    <location>
        <begin position="475"/>
        <end position="767"/>
    </location>
</feature>
<dbReference type="GO" id="GO:0007094">
    <property type="term" value="P:mitotic spindle assembly checkpoint signaling"/>
    <property type="evidence" value="ECO:0007669"/>
    <property type="project" value="TreeGrafter"/>
</dbReference>
<feature type="compositionally biased region" description="Low complexity" evidence="7">
    <location>
        <begin position="1"/>
        <end position="14"/>
    </location>
</feature>
<feature type="region of interest" description="Disordered" evidence="7">
    <location>
        <begin position="1"/>
        <end position="148"/>
    </location>
</feature>
<dbReference type="PROSITE" id="PS00107">
    <property type="entry name" value="PROTEIN_KINASE_ATP"/>
    <property type="match status" value="1"/>
</dbReference>
<dbReference type="GO" id="GO:0004712">
    <property type="term" value="F:protein serine/threonine/tyrosine kinase activity"/>
    <property type="evidence" value="ECO:0007669"/>
    <property type="project" value="TreeGrafter"/>
</dbReference>
<feature type="region of interest" description="Disordered" evidence="7">
    <location>
        <begin position="399"/>
        <end position="457"/>
    </location>
</feature>
<dbReference type="FunFam" id="1.10.510.10:FF:000224">
    <property type="entry name" value="serine/threonine-protein kinase mph1 isoform X1"/>
    <property type="match status" value="1"/>
</dbReference>
<feature type="compositionally biased region" description="Low complexity" evidence="7">
    <location>
        <begin position="92"/>
        <end position="123"/>
    </location>
</feature>
<dbReference type="PANTHER" id="PTHR22974">
    <property type="entry name" value="MIXED LINEAGE PROTEIN KINASE"/>
    <property type="match status" value="1"/>
</dbReference>
<dbReference type="PROSITE" id="PS50011">
    <property type="entry name" value="PROTEIN_KINASE_DOM"/>
    <property type="match status" value="1"/>
</dbReference>
<feature type="region of interest" description="Disordered" evidence="7">
    <location>
        <begin position="269"/>
        <end position="363"/>
    </location>
</feature>
<evidence type="ECO:0000256" key="1">
    <source>
        <dbReference type="ARBA" id="ARBA00022527"/>
    </source>
</evidence>
<dbReference type="PANTHER" id="PTHR22974:SF21">
    <property type="entry name" value="DUAL SPECIFICITY PROTEIN KINASE TTK"/>
    <property type="match status" value="1"/>
</dbReference>
<dbReference type="GO" id="GO:0004674">
    <property type="term" value="F:protein serine/threonine kinase activity"/>
    <property type="evidence" value="ECO:0007669"/>
    <property type="project" value="UniProtKB-KW"/>
</dbReference>
<feature type="region of interest" description="Disordered" evidence="7">
    <location>
        <begin position="210"/>
        <end position="236"/>
    </location>
</feature>
<dbReference type="AlphaFoldDB" id="A0AAD9FPC1"/>
<feature type="binding site" evidence="6">
    <location>
        <position position="504"/>
    </location>
    <ligand>
        <name>ATP</name>
        <dbReference type="ChEBI" id="CHEBI:30616"/>
    </ligand>
</feature>
<dbReference type="GO" id="GO:0033316">
    <property type="term" value="P:meiotic spindle assembly checkpoint signaling"/>
    <property type="evidence" value="ECO:0007669"/>
    <property type="project" value="TreeGrafter"/>
</dbReference>
<comment type="caution">
    <text evidence="9">The sequence shown here is derived from an EMBL/GenBank/DDBJ whole genome shotgun (WGS) entry which is preliminary data.</text>
</comment>
<feature type="compositionally biased region" description="Basic and acidic residues" evidence="7">
    <location>
        <begin position="55"/>
        <end position="69"/>
    </location>
</feature>
<accession>A0AAD9FPC1</accession>
<name>A0AAD9FPC1_PAPLA</name>
<keyword evidence="5 6" id="KW-0067">ATP-binding</keyword>
<sequence length="825" mass="90072">MSTTTMSSSAVSSMLTARGSSVGGAPDASSRNSRLPPNLDDLDWDKEDEESFEVPDFHFDWGVAKEKPQADPGGGNEHPGKIDRAVNRHLAQSRTVQQSRPSSQTPPSALSHSTVASASTSHLLESRQASSSPRDAPGSNAIVFDGSGSTRFRSTSIAEDMASSSGSGGSGRIYGARSFQRVVSAPVQKTNPQNEELPGLHLRSSTSLATNPATHTASMRSTLPQGNSTAHDIASTWTTPGVSERVLPRTTTASTRRIAGLARFGGPARRVALTSDLERPDEEERDSSPALIGSPEPLDPKPPSPDTMRPKASQDRSPSQLYRSSPPPTSRLLPIPVIKEEIDESSTYNPAGQSESSRRVSPPFERRVHRYMGEQENGFAAQDQAKVNSHSIASRVLSHPLHPAQTLPVPASPPKAERRETNANAATAYPQQSELRPAPPPPISDARSASESAPAYAAVSTQSGKRSYVVNGAPYERIGILGKGGSSRVYSVMCPTKRTIYALKRVALDKADEETYQSYTNEIELLKRLRGHDRVIQLIDHQIIFGQSNRPKILMMIMECGEIDFSMLLDEQRGKPLNMNFVGLYWEQMLEAVQAVHQENVVHTDLKPANFVLVKGRLKIIDFGIAKAIANDTVNIQRDQQIGTVNYMSPEAIQRMNNQKVLKLSYPSDVWSLGCILYQMIYGSPPFNHITGGPLPKMTAIANPSHVISFPLMAKPQATMTRNGQMTDPSSLAVRVNPAALDTMKRCLAYRKEERLTIPELLNHHFLRPQSFGVPPGATSITSAQMRVLVDWVLNERGLPKLSLSDRTAEDLFDQLKDQNSLPDL</sequence>
<protein>
    <submittedName>
        <fullName evidence="9">Kinase-like domain-containing protein</fullName>
    </submittedName>
</protein>
<gene>
    <name evidence="9" type="ORF">DB88DRAFT_495105</name>
</gene>
<dbReference type="GO" id="GO:0005634">
    <property type="term" value="C:nucleus"/>
    <property type="evidence" value="ECO:0007669"/>
    <property type="project" value="TreeGrafter"/>
</dbReference>
<dbReference type="Gene3D" id="1.10.510.10">
    <property type="entry name" value="Transferase(Phosphotransferase) domain 1"/>
    <property type="match status" value="1"/>
</dbReference>
<dbReference type="InterPro" id="IPR000719">
    <property type="entry name" value="Prot_kinase_dom"/>
</dbReference>
<dbReference type="InterPro" id="IPR008271">
    <property type="entry name" value="Ser/Thr_kinase_AS"/>
</dbReference>
<evidence type="ECO:0000256" key="5">
    <source>
        <dbReference type="ARBA" id="ARBA00022840"/>
    </source>
</evidence>
<organism evidence="9 10">
    <name type="scientific">Papiliotrema laurentii</name>
    <name type="common">Cryptococcus laurentii</name>
    <dbReference type="NCBI Taxonomy" id="5418"/>
    <lineage>
        <taxon>Eukaryota</taxon>
        <taxon>Fungi</taxon>
        <taxon>Dikarya</taxon>
        <taxon>Basidiomycota</taxon>
        <taxon>Agaricomycotina</taxon>
        <taxon>Tremellomycetes</taxon>
        <taxon>Tremellales</taxon>
        <taxon>Rhynchogastremaceae</taxon>
        <taxon>Papiliotrema</taxon>
    </lineage>
</organism>
<feature type="compositionally biased region" description="Acidic residues" evidence="7">
    <location>
        <begin position="40"/>
        <end position="53"/>
    </location>
</feature>
<dbReference type="CDD" id="cd14131">
    <property type="entry name" value="PKc_Mps1"/>
    <property type="match status" value="1"/>
</dbReference>
<keyword evidence="2" id="KW-0808">Transferase</keyword>
<dbReference type="PROSITE" id="PS00108">
    <property type="entry name" value="PROTEIN_KINASE_ST"/>
    <property type="match status" value="1"/>
</dbReference>
<evidence type="ECO:0000256" key="3">
    <source>
        <dbReference type="ARBA" id="ARBA00022741"/>
    </source>
</evidence>
<keyword evidence="10" id="KW-1185">Reference proteome</keyword>
<evidence type="ECO:0000313" key="10">
    <source>
        <dbReference type="Proteomes" id="UP001182556"/>
    </source>
</evidence>
<dbReference type="GO" id="GO:0098813">
    <property type="term" value="P:nuclear chromosome segregation"/>
    <property type="evidence" value="ECO:0007669"/>
    <property type="project" value="UniProtKB-ARBA"/>
</dbReference>